<reference evidence="13" key="1">
    <citation type="journal article" date="2010" name="Nat. Biotechnol.">
        <title>Draft genome sequence of the oilseed species Ricinus communis.</title>
        <authorList>
            <person name="Chan A.P."/>
            <person name="Crabtree J."/>
            <person name="Zhao Q."/>
            <person name="Lorenzi H."/>
            <person name="Orvis J."/>
            <person name="Puiu D."/>
            <person name="Melake-Berhan A."/>
            <person name="Jones K.M."/>
            <person name="Redman J."/>
            <person name="Chen G."/>
            <person name="Cahoon E.B."/>
            <person name="Gedil M."/>
            <person name="Stanke M."/>
            <person name="Haas B.J."/>
            <person name="Wortman J.R."/>
            <person name="Fraser-Liggett C.M."/>
            <person name="Ravel J."/>
            <person name="Rabinowicz P.D."/>
        </authorList>
    </citation>
    <scope>NUCLEOTIDE SEQUENCE [LARGE SCALE GENOMIC DNA]</scope>
    <source>
        <strain evidence="13">cv. Hale</strain>
    </source>
</reference>
<evidence type="ECO:0000256" key="2">
    <source>
        <dbReference type="ARBA" id="ARBA00005179"/>
    </source>
</evidence>
<dbReference type="InParanoid" id="B9SSQ2"/>
<feature type="transmembrane region" description="Helical" evidence="10">
    <location>
        <begin position="292"/>
        <end position="313"/>
    </location>
</feature>
<feature type="transmembrane region" description="Helical" evidence="10">
    <location>
        <begin position="119"/>
        <end position="138"/>
    </location>
</feature>
<dbReference type="OMA" id="HITCASP"/>
<dbReference type="GO" id="GO:0006629">
    <property type="term" value="P:lipid metabolic process"/>
    <property type="evidence" value="ECO:0007669"/>
    <property type="project" value="UniProtKB-KW"/>
</dbReference>
<comment type="pathway">
    <text evidence="2">Secondary metabolite biosynthesis.</text>
</comment>
<evidence type="ECO:0000256" key="7">
    <source>
        <dbReference type="ARBA" id="ARBA00023098"/>
    </source>
</evidence>
<feature type="transmembrane region" description="Helical" evidence="10">
    <location>
        <begin position="150"/>
        <end position="177"/>
    </location>
</feature>
<evidence type="ECO:0000256" key="3">
    <source>
        <dbReference type="ARBA" id="ARBA00007282"/>
    </source>
</evidence>
<evidence type="ECO:0000259" key="11">
    <source>
        <dbReference type="Pfam" id="PF13813"/>
    </source>
</evidence>
<dbReference type="eggNOG" id="ENOG502QSCR">
    <property type="taxonomic scope" value="Eukaryota"/>
</dbReference>
<dbReference type="InterPro" id="IPR032805">
    <property type="entry name" value="Wax_synthase_dom"/>
</dbReference>
<organism evidence="12 13">
    <name type="scientific">Ricinus communis</name>
    <name type="common">Castor bean</name>
    <dbReference type="NCBI Taxonomy" id="3988"/>
    <lineage>
        <taxon>Eukaryota</taxon>
        <taxon>Viridiplantae</taxon>
        <taxon>Streptophyta</taxon>
        <taxon>Embryophyta</taxon>
        <taxon>Tracheophyta</taxon>
        <taxon>Spermatophyta</taxon>
        <taxon>Magnoliopsida</taxon>
        <taxon>eudicotyledons</taxon>
        <taxon>Gunneridae</taxon>
        <taxon>Pentapetalae</taxon>
        <taxon>rosids</taxon>
        <taxon>fabids</taxon>
        <taxon>Malpighiales</taxon>
        <taxon>Euphorbiaceae</taxon>
        <taxon>Acalyphoideae</taxon>
        <taxon>Acalypheae</taxon>
        <taxon>Ricinus</taxon>
    </lineage>
</organism>
<proteinExistence type="inferred from homology"/>
<sequence>MESEIKNLIKVNLSILASLIYCYLISSKIPKGRFRLVSLLPIIILFTQLPFLLLYIFPKAITSSFISWFASFKLVLFAFDQPPLSSSNYKSLFHFISLVLLPIKFHKNKNYPSPQKPKLFTLVFPAKVLFFALLVTVLDDNKYRAHQSLLLLIFCIMAYLLIDIFSGVSNALAYAILHVEPESTSDNPYLSTSLQDFWGRRWNLMVSDLLRYTVYRPLKSRFATTALVGRATLPASLAVFLVSGLMHELLFYHITCASPTWEVTCFFLLQGLCMAVEMRVKRWLKMNGGWQLHWAVSGPLTVGFLVVTARWLFFPPLIRTGAIDAAIGECKMVISYLKRMIKL</sequence>
<dbReference type="GO" id="GO:0016020">
    <property type="term" value="C:membrane"/>
    <property type="evidence" value="ECO:0007669"/>
    <property type="project" value="UniProtKB-SubCell"/>
</dbReference>
<dbReference type="Proteomes" id="UP000008311">
    <property type="component" value="Unassembled WGS sequence"/>
</dbReference>
<evidence type="ECO:0000256" key="9">
    <source>
        <dbReference type="ARBA" id="ARBA00023315"/>
    </source>
</evidence>
<protein>
    <submittedName>
        <fullName evidence="12">Acyltransferase, putative</fullName>
    </submittedName>
</protein>
<keyword evidence="13" id="KW-1185">Reference proteome</keyword>
<dbReference type="OrthoDB" id="1077582at2759"/>
<dbReference type="PANTHER" id="PTHR31595:SF57">
    <property type="entry name" value="OS04G0481900 PROTEIN"/>
    <property type="match status" value="1"/>
</dbReference>
<comment type="subcellular location">
    <subcellularLocation>
        <location evidence="1">Membrane</location>
        <topology evidence="1">Multi-pass membrane protein</topology>
    </subcellularLocation>
</comment>
<keyword evidence="5 10" id="KW-0812">Transmembrane</keyword>
<keyword evidence="9 12" id="KW-0012">Acyltransferase</keyword>
<dbReference type="AlphaFoldDB" id="B9SSQ2"/>
<dbReference type="Pfam" id="PF13813">
    <property type="entry name" value="MBOAT_2"/>
    <property type="match status" value="1"/>
</dbReference>
<keyword evidence="4" id="KW-0808">Transferase</keyword>
<keyword evidence="8 10" id="KW-0472">Membrane</keyword>
<feature type="transmembrane region" description="Helical" evidence="10">
    <location>
        <begin position="260"/>
        <end position="280"/>
    </location>
</feature>
<dbReference type="InterPro" id="IPR044851">
    <property type="entry name" value="Wax_synthase"/>
</dbReference>
<dbReference type="EMBL" id="EQ974117">
    <property type="protein sequence ID" value="EEF33332.1"/>
    <property type="molecule type" value="Genomic_DNA"/>
</dbReference>
<evidence type="ECO:0000313" key="13">
    <source>
        <dbReference type="Proteomes" id="UP000008311"/>
    </source>
</evidence>
<feature type="domain" description="Wax synthase" evidence="11">
    <location>
        <begin position="185"/>
        <end position="268"/>
    </location>
</feature>
<name>B9SSQ2_RICCO</name>
<keyword evidence="7" id="KW-0443">Lipid metabolism</keyword>
<accession>B9SSQ2</accession>
<keyword evidence="6 10" id="KW-1133">Transmembrane helix</keyword>
<gene>
    <name evidence="12" type="ORF">RCOM_0045980</name>
</gene>
<dbReference type="PANTHER" id="PTHR31595">
    <property type="entry name" value="LONG-CHAIN-ALCOHOL O-FATTY-ACYLTRANSFERASE 3-RELATED"/>
    <property type="match status" value="1"/>
</dbReference>
<evidence type="ECO:0000256" key="8">
    <source>
        <dbReference type="ARBA" id="ARBA00023136"/>
    </source>
</evidence>
<evidence type="ECO:0000313" key="12">
    <source>
        <dbReference type="EMBL" id="EEF33332.1"/>
    </source>
</evidence>
<evidence type="ECO:0000256" key="5">
    <source>
        <dbReference type="ARBA" id="ARBA00022692"/>
    </source>
</evidence>
<evidence type="ECO:0000256" key="4">
    <source>
        <dbReference type="ARBA" id="ARBA00022679"/>
    </source>
</evidence>
<comment type="similarity">
    <text evidence="3">Belongs to the wax synthase family.</text>
</comment>
<dbReference type="STRING" id="3988.B9SSQ2"/>
<evidence type="ECO:0000256" key="6">
    <source>
        <dbReference type="ARBA" id="ARBA00022989"/>
    </source>
</evidence>
<evidence type="ECO:0000256" key="1">
    <source>
        <dbReference type="ARBA" id="ARBA00004141"/>
    </source>
</evidence>
<evidence type="ECO:0000256" key="10">
    <source>
        <dbReference type="SAM" id="Phobius"/>
    </source>
</evidence>
<dbReference type="KEGG" id="rcu:8277551"/>
<feature type="transmembrane region" description="Helical" evidence="10">
    <location>
        <begin position="36"/>
        <end position="57"/>
    </location>
</feature>
<dbReference type="GO" id="GO:0008374">
    <property type="term" value="F:O-acyltransferase activity"/>
    <property type="evidence" value="ECO:0007669"/>
    <property type="project" value="InterPro"/>
</dbReference>